<organism evidence="4 5">
    <name type="scientific">Nocardioides iriomotensis</name>
    <dbReference type="NCBI Taxonomy" id="715784"/>
    <lineage>
        <taxon>Bacteria</taxon>
        <taxon>Bacillati</taxon>
        <taxon>Actinomycetota</taxon>
        <taxon>Actinomycetes</taxon>
        <taxon>Propionibacteriales</taxon>
        <taxon>Nocardioidaceae</taxon>
        <taxon>Nocardioides</taxon>
    </lineage>
</organism>
<dbReference type="InterPro" id="IPR001034">
    <property type="entry name" value="DeoR_HTH"/>
</dbReference>
<keyword evidence="1" id="KW-0805">Transcription regulation</keyword>
<sequence length="317" mass="34881">MAETTARVLQLLGLLQSRPVWSGPELADRLGVTVRSVRRDVERLRELGYPVRSAKGVGGGYQLGPGQGLPPLLLDPEEAVAVAVCLSLAAGGSVAGVDEAALRTLSKLDQVLPARLRAQVAAVQQATETLDTAATPADPATLMTLARGCRDHQRVRFGYVAHAGEQTARTVEPYRLVATGRRWYLLAHDVDRDDWRTFRLDRMRDVEPTTWTFRPREAPDAREHVSRAISRAPYPLEVRVRYDVPADVVRAQVPPTAATVEPLDDDHCLLVAGGERLDALAFHLARIEPPGTVLEPPELRDAMRDLALRLDRMCHLV</sequence>
<dbReference type="InterPro" id="IPR051534">
    <property type="entry name" value="CBASS_pafABC_assoc_protein"/>
</dbReference>
<protein>
    <submittedName>
        <fullName evidence="4">YafY family transcriptional regulator</fullName>
    </submittedName>
</protein>
<evidence type="ECO:0000313" key="4">
    <source>
        <dbReference type="EMBL" id="RYU09370.1"/>
    </source>
</evidence>
<gene>
    <name evidence="4" type="ORF">ETU37_20080</name>
</gene>
<dbReference type="PANTHER" id="PTHR34580:SF3">
    <property type="entry name" value="PROTEIN PAFB"/>
    <property type="match status" value="1"/>
</dbReference>
<dbReference type="SUPFAM" id="SSF46785">
    <property type="entry name" value="Winged helix' DNA-binding domain"/>
    <property type="match status" value="1"/>
</dbReference>
<keyword evidence="2" id="KW-0804">Transcription</keyword>
<evidence type="ECO:0000313" key="5">
    <source>
        <dbReference type="Proteomes" id="UP000291189"/>
    </source>
</evidence>
<keyword evidence="5" id="KW-1185">Reference proteome</keyword>
<dbReference type="PROSITE" id="PS51000">
    <property type="entry name" value="HTH_DEOR_2"/>
    <property type="match status" value="1"/>
</dbReference>
<evidence type="ECO:0000256" key="1">
    <source>
        <dbReference type="ARBA" id="ARBA00023015"/>
    </source>
</evidence>
<dbReference type="PROSITE" id="PS52050">
    <property type="entry name" value="WYL"/>
    <property type="match status" value="1"/>
</dbReference>
<reference evidence="4 5" key="1">
    <citation type="submission" date="2019-01" db="EMBL/GenBank/DDBJ databases">
        <title>Nocardioides guangzhouensis sp. nov., an actinobacterium isolated from soil.</title>
        <authorList>
            <person name="Fu Y."/>
            <person name="Cai Y."/>
            <person name="Lin Z."/>
            <person name="Chen P."/>
        </authorList>
    </citation>
    <scope>NUCLEOTIDE SEQUENCE [LARGE SCALE GENOMIC DNA]</scope>
    <source>
        <strain evidence="4 5">NBRC 105384</strain>
    </source>
</reference>
<dbReference type="Gene3D" id="1.10.10.10">
    <property type="entry name" value="Winged helix-like DNA-binding domain superfamily/Winged helix DNA-binding domain"/>
    <property type="match status" value="1"/>
</dbReference>
<dbReference type="InterPro" id="IPR057727">
    <property type="entry name" value="WCX_dom"/>
</dbReference>
<dbReference type="PANTHER" id="PTHR34580">
    <property type="match status" value="1"/>
</dbReference>
<dbReference type="RefSeq" id="WP_129989135.1">
    <property type="nucleotide sequence ID" value="NZ_SDPU01000035.1"/>
</dbReference>
<feature type="domain" description="HTH deoR-type" evidence="3">
    <location>
        <begin position="4"/>
        <end position="59"/>
    </location>
</feature>
<accession>A0A4Q5IU53</accession>
<evidence type="ECO:0000259" key="3">
    <source>
        <dbReference type="PROSITE" id="PS51000"/>
    </source>
</evidence>
<dbReference type="InterPro" id="IPR036388">
    <property type="entry name" value="WH-like_DNA-bd_sf"/>
</dbReference>
<dbReference type="Proteomes" id="UP000291189">
    <property type="component" value="Unassembled WGS sequence"/>
</dbReference>
<dbReference type="InterPro" id="IPR026881">
    <property type="entry name" value="WYL_dom"/>
</dbReference>
<evidence type="ECO:0000256" key="2">
    <source>
        <dbReference type="ARBA" id="ARBA00023163"/>
    </source>
</evidence>
<name>A0A4Q5IU53_9ACTN</name>
<proteinExistence type="predicted"/>
<dbReference type="Pfam" id="PF13280">
    <property type="entry name" value="WYL"/>
    <property type="match status" value="1"/>
</dbReference>
<dbReference type="InterPro" id="IPR013196">
    <property type="entry name" value="HTH_11"/>
</dbReference>
<dbReference type="GO" id="GO:0003700">
    <property type="term" value="F:DNA-binding transcription factor activity"/>
    <property type="evidence" value="ECO:0007669"/>
    <property type="project" value="InterPro"/>
</dbReference>
<dbReference type="AlphaFoldDB" id="A0A4Q5IU53"/>
<dbReference type="InterPro" id="IPR028349">
    <property type="entry name" value="PafC-like"/>
</dbReference>
<dbReference type="PIRSF" id="PIRSF016838">
    <property type="entry name" value="PafC"/>
    <property type="match status" value="1"/>
</dbReference>
<dbReference type="OrthoDB" id="8555652at2"/>
<dbReference type="InterPro" id="IPR036390">
    <property type="entry name" value="WH_DNA-bd_sf"/>
</dbReference>
<dbReference type="Pfam" id="PF08279">
    <property type="entry name" value="HTH_11"/>
    <property type="match status" value="1"/>
</dbReference>
<dbReference type="Pfam" id="PF25583">
    <property type="entry name" value="WCX"/>
    <property type="match status" value="1"/>
</dbReference>
<comment type="caution">
    <text evidence="4">The sequence shown here is derived from an EMBL/GenBank/DDBJ whole genome shotgun (WGS) entry which is preliminary data.</text>
</comment>
<dbReference type="EMBL" id="SDPU01000035">
    <property type="protein sequence ID" value="RYU09370.1"/>
    <property type="molecule type" value="Genomic_DNA"/>
</dbReference>